<dbReference type="InterPro" id="IPR004089">
    <property type="entry name" value="MCPsignal_dom"/>
</dbReference>
<dbReference type="Proteomes" id="UP000218731">
    <property type="component" value="Chromosome 1"/>
</dbReference>
<keyword evidence="6 11" id="KW-1133">Transmembrane helix</keyword>
<keyword evidence="7 11" id="KW-0472">Membrane</keyword>
<feature type="transmembrane region" description="Helical" evidence="11">
    <location>
        <begin position="123"/>
        <end position="145"/>
    </location>
</feature>
<accession>A0A1L7N6S1</accession>
<dbReference type="Gene3D" id="3.30.450.20">
    <property type="entry name" value="PAS domain"/>
    <property type="match status" value="1"/>
</dbReference>
<feature type="domain" description="HAMP" evidence="13">
    <location>
        <begin position="232"/>
        <end position="254"/>
    </location>
</feature>
<evidence type="ECO:0000256" key="3">
    <source>
        <dbReference type="ARBA" id="ARBA00022481"/>
    </source>
</evidence>
<keyword evidence="3" id="KW-0488">Methylation</keyword>
<feature type="domain" description="HAMP" evidence="13">
    <location>
        <begin position="147"/>
        <end position="201"/>
    </location>
</feature>
<dbReference type="GO" id="GO:0006935">
    <property type="term" value="P:chemotaxis"/>
    <property type="evidence" value="ECO:0007669"/>
    <property type="project" value="UniProtKB-KW"/>
</dbReference>
<evidence type="ECO:0000259" key="12">
    <source>
        <dbReference type="PROSITE" id="PS50111"/>
    </source>
</evidence>
<keyword evidence="2" id="KW-1003">Cell membrane</keyword>
<evidence type="ECO:0000256" key="11">
    <source>
        <dbReference type="SAM" id="Phobius"/>
    </source>
</evidence>
<feature type="transmembrane region" description="Helical" evidence="11">
    <location>
        <begin position="89"/>
        <end position="111"/>
    </location>
</feature>
<organism evidence="14 15">
    <name type="scientific">Pseudomonas putida</name>
    <name type="common">Arthrobacter siderocapsulatus</name>
    <dbReference type="NCBI Taxonomy" id="303"/>
    <lineage>
        <taxon>Bacteria</taxon>
        <taxon>Pseudomonadati</taxon>
        <taxon>Pseudomonadota</taxon>
        <taxon>Gammaproteobacteria</taxon>
        <taxon>Pseudomonadales</taxon>
        <taxon>Pseudomonadaceae</taxon>
        <taxon>Pseudomonas</taxon>
    </lineage>
</organism>
<evidence type="ECO:0000259" key="13">
    <source>
        <dbReference type="PROSITE" id="PS50885"/>
    </source>
</evidence>
<dbReference type="Pfam" id="PF00015">
    <property type="entry name" value="MCPsignal"/>
    <property type="match status" value="1"/>
</dbReference>
<evidence type="ECO:0000313" key="15">
    <source>
        <dbReference type="Proteomes" id="UP000218731"/>
    </source>
</evidence>
<gene>
    <name evidence="14" type="ORF">KF715C_ch5780</name>
</gene>
<dbReference type="FunFam" id="1.10.287.950:FF:000001">
    <property type="entry name" value="Methyl-accepting chemotaxis sensory transducer"/>
    <property type="match status" value="1"/>
</dbReference>
<dbReference type="Pfam" id="PF00672">
    <property type="entry name" value="HAMP"/>
    <property type="match status" value="2"/>
</dbReference>
<comment type="subcellular location">
    <subcellularLocation>
        <location evidence="1">Cell membrane</location>
        <topology evidence="1">Multi-pass membrane protein</topology>
    </subcellularLocation>
</comment>
<dbReference type="AlphaFoldDB" id="A0A1L7N6S1"/>
<dbReference type="GO" id="GO:0005886">
    <property type="term" value="C:plasma membrane"/>
    <property type="evidence" value="ECO:0007669"/>
    <property type="project" value="UniProtKB-SubCell"/>
</dbReference>
<evidence type="ECO:0000256" key="4">
    <source>
        <dbReference type="ARBA" id="ARBA00022500"/>
    </source>
</evidence>
<keyword evidence="4" id="KW-0145">Chemotaxis</keyword>
<evidence type="ECO:0000256" key="1">
    <source>
        <dbReference type="ARBA" id="ARBA00004651"/>
    </source>
</evidence>
<evidence type="ECO:0000256" key="9">
    <source>
        <dbReference type="ARBA" id="ARBA00029447"/>
    </source>
</evidence>
<name>A0A1L7N6S1_PSEPU</name>
<protein>
    <submittedName>
        <fullName evidence="14">Methyl-accepting chemotaxis protein</fullName>
    </submittedName>
</protein>
<evidence type="ECO:0000256" key="6">
    <source>
        <dbReference type="ARBA" id="ARBA00022989"/>
    </source>
</evidence>
<dbReference type="SUPFAM" id="SSF58104">
    <property type="entry name" value="Methyl-accepting chemotaxis protein (MCP) signaling domain"/>
    <property type="match status" value="1"/>
</dbReference>
<dbReference type="PROSITE" id="PS50111">
    <property type="entry name" value="CHEMOTAXIS_TRANSDUC_2"/>
    <property type="match status" value="1"/>
</dbReference>
<keyword evidence="5 11" id="KW-0812">Transmembrane</keyword>
<dbReference type="GO" id="GO:0007165">
    <property type="term" value="P:signal transduction"/>
    <property type="evidence" value="ECO:0007669"/>
    <property type="project" value="UniProtKB-KW"/>
</dbReference>
<dbReference type="PANTHER" id="PTHR32089">
    <property type="entry name" value="METHYL-ACCEPTING CHEMOTAXIS PROTEIN MCPB"/>
    <property type="match status" value="1"/>
</dbReference>
<comment type="similarity">
    <text evidence="9">Belongs to the methyl-accepting chemotaxis (MCP) protein family.</text>
</comment>
<dbReference type="SMART" id="SM00304">
    <property type="entry name" value="HAMP"/>
    <property type="match status" value="2"/>
</dbReference>
<dbReference type="SMART" id="SM00283">
    <property type="entry name" value="MA"/>
    <property type="match status" value="1"/>
</dbReference>
<reference evidence="14 15" key="1">
    <citation type="submission" date="2015-11" db="EMBL/GenBank/DDBJ databases">
        <title>Complete genome sequencing of a biphenyl-degrading bacterium, Pseudomonas putida KF715 (=NBRC110667).</title>
        <authorList>
            <person name="Suenaga H."/>
            <person name="Fujihara N."/>
            <person name="Watanabe T."/>
            <person name="Hirose J."/>
            <person name="Kimura N."/>
            <person name="Yamazoe A."/>
            <person name="Hosoyama A."/>
            <person name="Shimodaira J."/>
            <person name="Furukawa K."/>
        </authorList>
    </citation>
    <scope>NUCLEOTIDE SEQUENCE [LARGE SCALE GENOMIC DNA]</scope>
    <source>
        <strain evidence="14 15">KF715</strain>
    </source>
</reference>
<evidence type="ECO:0000256" key="5">
    <source>
        <dbReference type="ARBA" id="ARBA00022692"/>
    </source>
</evidence>
<dbReference type="InterPro" id="IPR003660">
    <property type="entry name" value="HAMP_dom"/>
</dbReference>
<evidence type="ECO:0000313" key="14">
    <source>
        <dbReference type="EMBL" id="BAW21151.1"/>
    </source>
</evidence>
<evidence type="ECO:0000256" key="7">
    <source>
        <dbReference type="ARBA" id="ARBA00023136"/>
    </source>
</evidence>
<sequence length="478" mass="49904">MAGILGIGLDAKQLQEKVARLRPLGVGLAALTAQDTTLVAHPDPSRVGRKEEETEADFLGEHLQPMIDAVRQGQPLTLRFVSPAMREEVFMLAVPVAIGETATPWSFGVALPSSALLGGVKALALKLLLLGGVAVLLAGGLILLLGKLLTRPLDAAVQAVRQLAAGEADLGARLPVEGRDELATLALELNRFISTLADLVAEIKSTGQTLHQTSESLHQESEAAGAGVDTQRDEIGQLAAAMQQMAATVEEVAGNAGQAAQATSEGDRAVVQGLGTVAALSAGISQNAELLEDIFALAGELEDASQTIGSVVVVIRSIADQTNLLALNAAIESARAGEQGRGFAVVADEVRALALRTHSSTEEVQRSIAMIQERTQIVVGMVERSRLGSQANVASARDANAVLNRITGMIGQMREMSRQIASATGQQAATSEQLSRSLVSIADSAEDASLSAGQVRQRSQDLQVLAGRLNTLVGRFRL</sequence>
<dbReference type="Gene3D" id="1.10.287.950">
    <property type="entry name" value="Methyl-accepting chemotaxis protein"/>
    <property type="match status" value="1"/>
</dbReference>
<feature type="domain" description="Methyl-accepting transducer" evidence="12">
    <location>
        <begin position="206"/>
        <end position="442"/>
    </location>
</feature>
<dbReference type="PROSITE" id="PS50885">
    <property type="entry name" value="HAMP"/>
    <property type="match status" value="2"/>
</dbReference>
<evidence type="ECO:0000256" key="2">
    <source>
        <dbReference type="ARBA" id="ARBA00022475"/>
    </source>
</evidence>
<keyword evidence="8 10" id="KW-0807">Transducer</keyword>
<evidence type="ECO:0000256" key="8">
    <source>
        <dbReference type="ARBA" id="ARBA00023224"/>
    </source>
</evidence>
<evidence type="ECO:0000256" key="10">
    <source>
        <dbReference type="PROSITE-ProRule" id="PRU00284"/>
    </source>
</evidence>
<proteinExistence type="inferred from homology"/>
<dbReference type="EMBL" id="AP015029">
    <property type="protein sequence ID" value="BAW21151.1"/>
    <property type="molecule type" value="Genomic_DNA"/>
</dbReference>
<dbReference type="CDD" id="cd06225">
    <property type="entry name" value="HAMP"/>
    <property type="match status" value="1"/>
</dbReference>
<dbReference type="PANTHER" id="PTHR32089:SF120">
    <property type="entry name" value="METHYL-ACCEPTING CHEMOTAXIS PROTEIN TLPQ"/>
    <property type="match status" value="1"/>
</dbReference>